<dbReference type="InterPro" id="IPR049945">
    <property type="entry name" value="AAA_22"/>
</dbReference>
<comment type="caution">
    <text evidence="2">The sequence shown here is derived from an EMBL/GenBank/DDBJ whole genome shotgun (WGS) entry which is preliminary data.</text>
</comment>
<dbReference type="EMBL" id="BMIU01000039">
    <property type="protein sequence ID" value="GGF51349.1"/>
    <property type="molecule type" value="Genomic_DNA"/>
</dbReference>
<proteinExistence type="predicted"/>
<dbReference type="InterPro" id="IPR052026">
    <property type="entry name" value="ExeA_AAA_ATPase_DNA-bind"/>
</dbReference>
<gene>
    <name evidence="2" type="ORF">GCM10011339_44860</name>
</gene>
<dbReference type="GO" id="GO:0005524">
    <property type="term" value="F:ATP binding"/>
    <property type="evidence" value="ECO:0007669"/>
    <property type="project" value="UniProtKB-KW"/>
</dbReference>
<keyword evidence="2" id="KW-0067">ATP-binding</keyword>
<keyword evidence="3" id="KW-1185">Reference proteome</keyword>
<dbReference type="SUPFAM" id="SSF52540">
    <property type="entry name" value="P-loop containing nucleoside triphosphate hydrolases"/>
    <property type="match status" value="1"/>
</dbReference>
<dbReference type="Proteomes" id="UP000647339">
    <property type="component" value="Unassembled WGS sequence"/>
</dbReference>
<name>A0ABQ1VCZ2_9BACT</name>
<keyword evidence="2" id="KW-0547">Nucleotide-binding</keyword>
<evidence type="ECO:0000313" key="3">
    <source>
        <dbReference type="Proteomes" id="UP000647339"/>
    </source>
</evidence>
<dbReference type="Gene3D" id="3.40.50.300">
    <property type="entry name" value="P-loop containing nucleotide triphosphate hydrolases"/>
    <property type="match status" value="1"/>
</dbReference>
<feature type="domain" description="ORC1/DEAH AAA+ ATPase" evidence="1">
    <location>
        <begin position="34"/>
        <end position="174"/>
    </location>
</feature>
<accession>A0ABQ1VCZ2</accession>
<organism evidence="2 3">
    <name type="scientific">Echinicola rosea</name>
    <dbReference type="NCBI Taxonomy" id="1807691"/>
    <lineage>
        <taxon>Bacteria</taxon>
        <taxon>Pseudomonadati</taxon>
        <taxon>Bacteroidota</taxon>
        <taxon>Cytophagia</taxon>
        <taxon>Cytophagales</taxon>
        <taxon>Cyclobacteriaceae</taxon>
        <taxon>Echinicola</taxon>
    </lineage>
</organism>
<reference evidence="3" key="1">
    <citation type="journal article" date="2019" name="Int. J. Syst. Evol. Microbiol.">
        <title>The Global Catalogue of Microorganisms (GCM) 10K type strain sequencing project: providing services to taxonomists for standard genome sequencing and annotation.</title>
        <authorList>
            <consortium name="The Broad Institute Genomics Platform"/>
            <consortium name="The Broad Institute Genome Sequencing Center for Infectious Disease"/>
            <person name="Wu L."/>
            <person name="Ma J."/>
        </authorList>
    </citation>
    <scope>NUCLEOTIDE SEQUENCE [LARGE SCALE GENOMIC DNA]</scope>
    <source>
        <strain evidence="3">CGMCC 1.15407</strain>
    </source>
</reference>
<protein>
    <submittedName>
        <fullName evidence="2">ATP-binding protein</fullName>
    </submittedName>
</protein>
<dbReference type="PANTHER" id="PTHR35894:SF5">
    <property type="entry name" value="MU-LIKE PROPHAGE FLUMU DNA TRANSPOSITION PROTEIN B"/>
    <property type="match status" value="1"/>
</dbReference>
<dbReference type="PANTHER" id="PTHR35894">
    <property type="entry name" value="GENERAL SECRETION PATHWAY PROTEIN A-RELATED"/>
    <property type="match status" value="1"/>
</dbReference>
<dbReference type="Pfam" id="PF13401">
    <property type="entry name" value="AAA_22"/>
    <property type="match status" value="1"/>
</dbReference>
<evidence type="ECO:0000259" key="1">
    <source>
        <dbReference type="Pfam" id="PF13401"/>
    </source>
</evidence>
<sequence>MNEPQLLGRSLKSFILTQEFNRFEEFANSCMDFRYIGICHGEPGVGKSLAAIHFSQWEEELVHENAIDELSPKKKKVIKNCKGALVTAPVTNTPKIIRTEITRRTFGYGITLAKSKGEPDLCKRVRDVYMSCPLVIIDEADRLNINSLEEVRSLYDQYQFGLILIGMPGIEKRFSRYPQLYSRIGFSHEFKRLSDDEMRFIFPKIWASMGLTYNPDQYSDVEALNTIVRFTAGNFRLIDRLFSQIIRIIKINNLQAINKEVVEAARKCLIIG</sequence>
<evidence type="ECO:0000313" key="2">
    <source>
        <dbReference type="EMBL" id="GGF51349.1"/>
    </source>
</evidence>
<dbReference type="RefSeq" id="WP_137404632.1">
    <property type="nucleotide sequence ID" value="NZ_BMIU01000039.1"/>
</dbReference>
<dbReference type="InterPro" id="IPR027417">
    <property type="entry name" value="P-loop_NTPase"/>
</dbReference>